<feature type="transmembrane region" description="Helical" evidence="1">
    <location>
        <begin position="127"/>
        <end position="145"/>
    </location>
</feature>
<dbReference type="InterPro" id="IPR011397">
    <property type="entry name" value="YhfC"/>
</dbReference>
<protein>
    <submittedName>
        <fullName evidence="2">Putative membrane protein</fullName>
    </submittedName>
</protein>
<gene>
    <name evidence="2" type="ORF">MPLG2_2178</name>
</gene>
<name>A0A2N9JI52_9ACTN</name>
<organism evidence="2 3">
    <name type="scientific">Micropruina glycogenica</name>
    <dbReference type="NCBI Taxonomy" id="75385"/>
    <lineage>
        <taxon>Bacteria</taxon>
        <taxon>Bacillati</taxon>
        <taxon>Actinomycetota</taxon>
        <taxon>Actinomycetes</taxon>
        <taxon>Propionibacteriales</taxon>
        <taxon>Nocardioidaceae</taxon>
        <taxon>Micropruina</taxon>
    </lineage>
</organism>
<dbReference type="Proteomes" id="UP000238164">
    <property type="component" value="Chromosome 1"/>
</dbReference>
<dbReference type="OrthoDB" id="9807167at2"/>
<keyword evidence="3" id="KW-1185">Reference proteome</keyword>
<evidence type="ECO:0000313" key="3">
    <source>
        <dbReference type="Proteomes" id="UP000238164"/>
    </source>
</evidence>
<keyword evidence="1" id="KW-1133">Transmembrane helix</keyword>
<feature type="transmembrane region" description="Helical" evidence="1">
    <location>
        <begin position="182"/>
        <end position="200"/>
    </location>
</feature>
<accession>A0A2N9JI52</accession>
<dbReference type="EMBL" id="LT985188">
    <property type="protein sequence ID" value="SPD87208.1"/>
    <property type="molecule type" value="Genomic_DNA"/>
</dbReference>
<feature type="transmembrane region" description="Helical" evidence="1">
    <location>
        <begin position="6"/>
        <end position="30"/>
    </location>
</feature>
<feature type="transmembrane region" description="Helical" evidence="1">
    <location>
        <begin position="205"/>
        <end position="226"/>
    </location>
</feature>
<evidence type="ECO:0000256" key="1">
    <source>
        <dbReference type="SAM" id="Phobius"/>
    </source>
</evidence>
<proteinExistence type="predicted"/>
<feature type="transmembrane region" description="Helical" evidence="1">
    <location>
        <begin position="42"/>
        <end position="61"/>
    </location>
</feature>
<sequence length="269" mass="28906">MVPVASLVGMGFSLVVSMVVPLALLVFLMLRRAADGTRANSHLGRTFACGMVAFAGSQVLTRMPLMAYLSTIEQPWAQFLVSAPVASVTAGLFEETGRLLAMLWLMRRFHRWIDGVTFGLGHGWLEAVLLVGLSSVVNLALALSINSGQVPQGLPPGALQTLTDTLVNTPSELFYLTALERLSAIALHMGLSVLVLGGIVCGRRLLFWALAVLVHGVANLAIVLTAQVAPVLVAELVLVALVAAFWWWYVWPSRSRFPEQVGPEPVARG</sequence>
<reference evidence="2 3" key="1">
    <citation type="submission" date="2018-02" db="EMBL/GenBank/DDBJ databases">
        <authorList>
            <person name="Cohen D.B."/>
            <person name="Kent A.D."/>
        </authorList>
    </citation>
    <scope>NUCLEOTIDE SEQUENCE [LARGE SCALE GENOMIC DNA]</scope>
    <source>
        <strain evidence="2">1</strain>
    </source>
</reference>
<keyword evidence="1" id="KW-0472">Membrane</keyword>
<dbReference type="KEGG" id="mgg:MPLG2_2178"/>
<feature type="transmembrane region" description="Helical" evidence="1">
    <location>
        <begin position="232"/>
        <end position="251"/>
    </location>
</feature>
<dbReference type="Pfam" id="PF10086">
    <property type="entry name" value="YhfC"/>
    <property type="match status" value="1"/>
</dbReference>
<dbReference type="PIRSF" id="PIRSF033101">
    <property type="entry name" value="UCP033101"/>
    <property type="match status" value="1"/>
</dbReference>
<dbReference type="RefSeq" id="WP_105185988.1">
    <property type="nucleotide sequence ID" value="NZ_BAAAGO010000034.1"/>
</dbReference>
<dbReference type="AlphaFoldDB" id="A0A2N9JI52"/>
<evidence type="ECO:0000313" key="2">
    <source>
        <dbReference type="EMBL" id="SPD87208.1"/>
    </source>
</evidence>
<keyword evidence="1" id="KW-0812">Transmembrane</keyword>
<feature type="transmembrane region" description="Helical" evidence="1">
    <location>
        <begin position="81"/>
        <end position="106"/>
    </location>
</feature>